<dbReference type="NCBIfam" id="TIGR02727">
    <property type="entry name" value="MTHFS_bact"/>
    <property type="match status" value="1"/>
</dbReference>
<comment type="catalytic activity">
    <reaction evidence="4">
        <text>(6S)-5-formyl-5,6,7,8-tetrahydrofolate + ATP = (6R)-5,10-methenyltetrahydrofolate + ADP + phosphate</text>
        <dbReference type="Rhea" id="RHEA:10488"/>
        <dbReference type="ChEBI" id="CHEBI:30616"/>
        <dbReference type="ChEBI" id="CHEBI:43474"/>
        <dbReference type="ChEBI" id="CHEBI:57455"/>
        <dbReference type="ChEBI" id="CHEBI:57457"/>
        <dbReference type="ChEBI" id="CHEBI:456216"/>
        <dbReference type="EC" id="6.3.3.2"/>
    </reaction>
</comment>
<keyword evidence="6" id="KW-1185">Reference proteome</keyword>
<dbReference type="InterPro" id="IPR037171">
    <property type="entry name" value="NagB/RpiA_transferase-like"/>
</dbReference>
<keyword evidence="3 4" id="KW-0067">ATP-binding</keyword>
<reference evidence="5 6" key="1">
    <citation type="submission" date="2023-10" db="EMBL/GenBank/DDBJ databases">
        <title>Complete genome sequence of Shewanella sp. DAU334.</title>
        <authorList>
            <person name="Lee Y.-S."/>
            <person name="Jeong H.-R."/>
            <person name="Hwang E.-J."/>
            <person name="Choi Y.-L."/>
            <person name="Kim G.-D."/>
        </authorList>
    </citation>
    <scope>NUCLEOTIDE SEQUENCE [LARGE SCALE GENOMIC DNA]</scope>
    <source>
        <strain evidence="5 6">DAU334</strain>
    </source>
</reference>
<evidence type="ECO:0000313" key="6">
    <source>
        <dbReference type="Proteomes" id="UP001529491"/>
    </source>
</evidence>
<evidence type="ECO:0000256" key="4">
    <source>
        <dbReference type="RuleBase" id="RU361279"/>
    </source>
</evidence>
<sequence length="209" mass="23353">MSIPERTPKQPIIAPQPQKLIRKKVRAARRALSAQQQNAYSNAAAEKALIKLKQLGAKKVALYVSHDGELDTLPLINTLWQHGFEVYLPKLHPFSTGNLIFLKYHPNTVLTQNSLGIWEPKLDITHMILPQQLDVVVTPLVAFDATGNRMGMGGGYYDRTLANWRTTGKPLPMGYAHDCQQVAALPSQHWDVPLPLIITPTRSYSFAPQ</sequence>
<evidence type="ECO:0000313" key="5">
    <source>
        <dbReference type="EMBL" id="WOT04527.1"/>
    </source>
</evidence>
<dbReference type="GO" id="GO:0030272">
    <property type="term" value="F:5-formyltetrahydrofolate cyclo-ligase activity"/>
    <property type="evidence" value="ECO:0007669"/>
    <property type="project" value="UniProtKB-EC"/>
</dbReference>
<dbReference type="InterPro" id="IPR024185">
    <property type="entry name" value="FTHF_cligase-like_sf"/>
</dbReference>
<accession>A0ABZ0JXD8</accession>
<evidence type="ECO:0000256" key="2">
    <source>
        <dbReference type="ARBA" id="ARBA00022741"/>
    </source>
</evidence>
<dbReference type="SUPFAM" id="SSF100950">
    <property type="entry name" value="NagB/RpiA/CoA transferase-like"/>
    <property type="match status" value="1"/>
</dbReference>
<dbReference type="InterPro" id="IPR002698">
    <property type="entry name" value="FTHF_cligase"/>
</dbReference>
<dbReference type="PANTHER" id="PTHR23407:SF1">
    <property type="entry name" value="5-FORMYLTETRAHYDROFOLATE CYCLO-LIGASE"/>
    <property type="match status" value="1"/>
</dbReference>
<dbReference type="RefSeq" id="WP_310472163.1">
    <property type="nucleotide sequence ID" value="NZ_CP136522.1"/>
</dbReference>
<dbReference type="PIRSF" id="PIRSF006806">
    <property type="entry name" value="FTHF_cligase"/>
    <property type="match status" value="1"/>
</dbReference>
<dbReference type="Proteomes" id="UP001529491">
    <property type="component" value="Chromosome"/>
</dbReference>
<keyword evidence="2 4" id="KW-0547">Nucleotide-binding</keyword>
<comment type="similarity">
    <text evidence="1 4">Belongs to the 5-formyltetrahydrofolate cyclo-ligase family.</text>
</comment>
<organism evidence="5 6">
    <name type="scientific">Shewanella youngdeokensis</name>
    <dbReference type="NCBI Taxonomy" id="2999068"/>
    <lineage>
        <taxon>Bacteria</taxon>
        <taxon>Pseudomonadati</taxon>
        <taxon>Pseudomonadota</taxon>
        <taxon>Gammaproteobacteria</taxon>
        <taxon>Alteromonadales</taxon>
        <taxon>Shewanellaceae</taxon>
        <taxon>Shewanella</taxon>
    </lineage>
</organism>
<keyword evidence="5" id="KW-0436">Ligase</keyword>
<gene>
    <name evidence="5" type="ORF">RGE70_14520</name>
</gene>
<dbReference type="Gene3D" id="3.40.50.10420">
    <property type="entry name" value="NagB/RpiA/CoA transferase-like"/>
    <property type="match status" value="1"/>
</dbReference>
<keyword evidence="4" id="KW-0460">Magnesium</keyword>
<dbReference type="EC" id="6.3.3.2" evidence="4"/>
<proteinExistence type="inferred from homology"/>
<protein>
    <recommendedName>
        <fullName evidence="4">5-formyltetrahydrofolate cyclo-ligase</fullName>
        <ecNumber evidence="4">6.3.3.2</ecNumber>
    </recommendedName>
</protein>
<keyword evidence="4" id="KW-0479">Metal-binding</keyword>
<evidence type="ECO:0000256" key="3">
    <source>
        <dbReference type="ARBA" id="ARBA00022840"/>
    </source>
</evidence>
<evidence type="ECO:0000256" key="1">
    <source>
        <dbReference type="ARBA" id="ARBA00010638"/>
    </source>
</evidence>
<dbReference type="PANTHER" id="PTHR23407">
    <property type="entry name" value="ATPASE INHIBITOR/5-FORMYLTETRAHYDROFOLATE CYCLO-LIGASE"/>
    <property type="match status" value="1"/>
</dbReference>
<dbReference type="EMBL" id="CP136522">
    <property type="protein sequence ID" value="WOT04527.1"/>
    <property type="molecule type" value="Genomic_DNA"/>
</dbReference>
<dbReference type="Pfam" id="PF01812">
    <property type="entry name" value="5-FTHF_cyc-lig"/>
    <property type="match status" value="1"/>
</dbReference>
<name>A0ABZ0JXD8_9GAMM</name>
<comment type="cofactor">
    <cofactor evidence="4">
        <name>Mg(2+)</name>
        <dbReference type="ChEBI" id="CHEBI:18420"/>
    </cofactor>
</comment>